<proteinExistence type="predicted"/>
<dbReference type="Pfam" id="PF12937">
    <property type="entry name" value="F-box-like"/>
    <property type="match status" value="1"/>
</dbReference>
<dbReference type="Gene3D" id="3.80.10.10">
    <property type="entry name" value="Ribonuclease Inhibitor"/>
    <property type="match status" value="2"/>
</dbReference>
<evidence type="ECO:0000313" key="2">
    <source>
        <dbReference type="EMBL" id="KAG0297823.1"/>
    </source>
</evidence>
<dbReference type="Proteomes" id="UP000823405">
    <property type="component" value="Unassembled WGS sequence"/>
</dbReference>
<reference evidence="2" key="1">
    <citation type="journal article" date="2020" name="Fungal Divers.">
        <title>Resolving the Mortierellaceae phylogeny through synthesis of multi-gene phylogenetics and phylogenomics.</title>
        <authorList>
            <person name="Vandepol N."/>
            <person name="Liber J."/>
            <person name="Desiro A."/>
            <person name="Na H."/>
            <person name="Kennedy M."/>
            <person name="Barry K."/>
            <person name="Grigoriev I.V."/>
            <person name="Miller A.N."/>
            <person name="O'Donnell K."/>
            <person name="Stajich J.E."/>
            <person name="Bonito G."/>
        </authorList>
    </citation>
    <scope>NUCLEOTIDE SEQUENCE</scope>
    <source>
        <strain evidence="2">NVP60</strain>
    </source>
</reference>
<name>A0A9P6QTH8_9FUNG</name>
<keyword evidence="3" id="KW-1185">Reference proteome</keyword>
<evidence type="ECO:0000259" key="1">
    <source>
        <dbReference type="PROSITE" id="PS50181"/>
    </source>
</evidence>
<feature type="domain" description="F-box" evidence="1">
    <location>
        <begin position="1"/>
        <end position="45"/>
    </location>
</feature>
<organism evidence="2 3">
    <name type="scientific">Linnemannia gamsii</name>
    <dbReference type="NCBI Taxonomy" id="64522"/>
    <lineage>
        <taxon>Eukaryota</taxon>
        <taxon>Fungi</taxon>
        <taxon>Fungi incertae sedis</taxon>
        <taxon>Mucoromycota</taxon>
        <taxon>Mortierellomycotina</taxon>
        <taxon>Mortierellomycetes</taxon>
        <taxon>Mortierellales</taxon>
        <taxon>Mortierellaceae</taxon>
        <taxon>Linnemannia</taxon>
    </lineage>
</organism>
<evidence type="ECO:0000313" key="3">
    <source>
        <dbReference type="Proteomes" id="UP000823405"/>
    </source>
</evidence>
<gene>
    <name evidence="2" type="ORF">BGZ97_004219</name>
</gene>
<protein>
    <recommendedName>
        <fullName evidence="1">F-box domain-containing protein</fullName>
    </recommendedName>
</protein>
<dbReference type="OrthoDB" id="2411524at2759"/>
<accession>A0A9P6QTH8</accession>
<dbReference type="SUPFAM" id="SSF52047">
    <property type="entry name" value="RNI-like"/>
    <property type="match status" value="1"/>
</dbReference>
<sequence length="496" mass="56295">MNIVDLPNEILLTIGTFITKDDIIAAATTCHTLHKALASHLWDQLILPAQQKSIPVDVNILKAHAHFVHCLTYLTTISPDYAIPFPVLTNLAFEFSKWPVTLPGTIPPPDRDSYLASIIRLCPRVKNLTLTNATPCPAVQLWEAVFSTLESPQRLSVTCMDPTDNPSMQAFWRACSRFEELELVGFDILSTNDLPTLLFPRLKSLTQQLSPYYRYTIGHEGHLAWMMRCPNLTALEWRASCSSFPGWELVEAILHNTWPLLDSFELIGTRFEDETSALMLEHLPPLQVFRLPSRHLSELSFDQLQRRHFATLRVLDMNGCGEFTGDMVLSVLSGCPFLEDFSASYFTASGLSKRDPSRRAWVCLGLRRLKVFIAGDWKHPEVDQLVFEQLSKLVQLEELDLGDDPLRDLDGNLRKELRYQGGLQLRLDSGLDRLAGLKNLYAVEFRGTVQTIRVEEIEWMLESWPQLEEVSGELSGNSKTHEVLKEMLEQNGVANY</sequence>
<dbReference type="AlphaFoldDB" id="A0A9P6QTH8"/>
<dbReference type="InterPro" id="IPR001810">
    <property type="entry name" value="F-box_dom"/>
</dbReference>
<comment type="caution">
    <text evidence="2">The sequence shown here is derived from an EMBL/GenBank/DDBJ whole genome shotgun (WGS) entry which is preliminary data.</text>
</comment>
<dbReference type="PROSITE" id="PS50181">
    <property type="entry name" value="FBOX"/>
    <property type="match status" value="1"/>
</dbReference>
<dbReference type="EMBL" id="JAAAIN010002037">
    <property type="protein sequence ID" value="KAG0297823.1"/>
    <property type="molecule type" value="Genomic_DNA"/>
</dbReference>
<dbReference type="InterPro" id="IPR032675">
    <property type="entry name" value="LRR_dom_sf"/>
</dbReference>